<evidence type="ECO:0000256" key="1">
    <source>
        <dbReference type="SAM" id="MobiDB-lite"/>
    </source>
</evidence>
<feature type="compositionally biased region" description="Basic and acidic residues" evidence="1">
    <location>
        <begin position="102"/>
        <end position="113"/>
    </location>
</feature>
<feature type="compositionally biased region" description="Basic and acidic residues" evidence="1">
    <location>
        <begin position="53"/>
        <end position="62"/>
    </location>
</feature>
<gene>
    <name evidence="2" type="ORF">LF1_11580</name>
</gene>
<evidence type="ECO:0000313" key="2">
    <source>
        <dbReference type="EMBL" id="KAA1258636.1"/>
    </source>
</evidence>
<dbReference type="EMBL" id="VRLW01000001">
    <property type="protein sequence ID" value="KAA1258636.1"/>
    <property type="molecule type" value="Genomic_DNA"/>
</dbReference>
<protein>
    <submittedName>
        <fullName evidence="2">Uncharacterized protein</fullName>
    </submittedName>
</protein>
<reference evidence="2 3" key="1">
    <citation type="submission" date="2019-08" db="EMBL/GenBank/DDBJ databases">
        <title>Deep-cultivation of Planctomycetes and their phenomic and genomic characterization uncovers novel biology.</title>
        <authorList>
            <person name="Wiegand S."/>
            <person name="Jogler M."/>
            <person name="Boedeker C."/>
            <person name="Pinto D."/>
            <person name="Vollmers J."/>
            <person name="Rivas-Marin E."/>
            <person name="Kohn T."/>
            <person name="Peeters S.H."/>
            <person name="Heuer A."/>
            <person name="Rast P."/>
            <person name="Oberbeckmann S."/>
            <person name="Bunk B."/>
            <person name="Jeske O."/>
            <person name="Meyerdierks A."/>
            <person name="Storesund J.E."/>
            <person name="Kallscheuer N."/>
            <person name="Luecker S."/>
            <person name="Lage O.M."/>
            <person name="Pohl T."/>
            <person name="Merkel B.J."/>
            <person name="Hornburger P."/>
            <person name="Mueller R.-W."/>
            <person name="Bruemmer F."/>
            <person name="Labrenz M."/>
            <person name="Spormann A.M."/>
            <person name="Op Den Camp H."/>
            <person name="Overmann J."/>
            <person name="Amann R."/>
            <person name="Jetten M.S.M."/>
            <person name="Mascher T."/>
            <person name="Medema M.H."/>
            <person name="Devos D.P."/>
            <person name="Kaster A.-K."/>
            <person name="Ovreas L."/>
            <person name="Rohde M."/>
            <person name="Galperin M.Y."/>
            <person name="Jogler C."/>
        </authorList>
    </citation>
    <scope>NUCLEOTIDE SEQUENCE [LARGE SCALE GENOMIC DNA]</scope>
    <source>
        <strain evidence="2 3">LF1</strain>
    </source>
</reference>
<keyword evidence="3" id="KW-1185">Reference proteome</keyword>
<name>A0A5B1CDH6_9BACT</name>
<feature type="region of interest" description="Disordered" evidence="1">
    <location>
        <begin position="82"/>
        <end position="119"/>
    </location>
</feature>
<sequence>MPATLDDRLNPGGEADGSDGTMPSPTMGRMPSRTPAGAKRPPEPRRRAKARRRGEPTRDSPKARRAWTIAVEWAAGAWMPPERRPWKRTNANDARITNAFDPSERMLNRERMSGGRSGG</sequence>
<feature type="region of interest" description="Disordered" evidence="1">
    <location>
        <begin position="1"/>
        <end position="66"/>
    </location>
</feature>
<dbReference type="Proteomes" id="UP000322699">
    <property type="component" value="Unassembled WGS sequence"/>
</dbReference>
<proteinExistence type="predicted"/>
<accession>A0A5B1CDH6</accession>
<evidence type="ECO:0000313" key="3">
    <source>
        <dbReference type="Proteomes" id="UP000322699"/>
    </source>
</evidence>
<organism evidence="2 3">
    <name type="scientific">Rubripirellula obstinata</name>
    <dbReference type="NCBI Taxonomy" id="406547"/>
    <lineage>
        <taxon>Bacteria</taxon>
        <taxon>Pseudomonadati</taxon>
        <taxon>Planctomycetota</taxon>
        <taxon>Planctomycetia</taxon>
        <taxon>Pirellulales</taxon>
        <taxon>Pirellulaceae</taxon>
        <taxon>Rubripirellula</taxon>
    </lineage>
</organism>
<dbReference type="AlphaFoldDB" id="A0A5B1CDH6"/>
<comment type="caution">
    <text evidence="2">The sequence shown here is derived from an EMBL/GenBank/DDBJ whole genome shotgun (WGS) entry which is preliminary data.</text>
</comment>
<dbReference type="RefSeq" id="WP_149752621.1">
    <property type="nucleotide sequence ID" value="NZ_LWSK01000001.1"/>
</dbReference>